<dbReference type="eggNOG" id="ENOG502ZGXR">
    <property type="taxonomic scope" value="Bacteria"/>
</dbReference>
<evidence type="ECO:0000313" key="2">
    <source>
        <dbReference type="EMBL" id="EFG31505.1"/>
    </source>
</evidence>
<keyword evidence="3" id="KW-1185">Reference proteome</keyword>
<evidence type="ECO:0000259" key="1">
    <source>
        <dbReference type="Pfam" id="PF01381"/>
    </source>
</evidence>
<accession>V9H6A1</accession>
<dbReference type="GO" id="GO:0003700">
    <property type="term" value="F:DNA-binding transcription factor activity"/>
    <property type="evidence" value="ECO:0007669"/>
    <property type="project" value="InterPro"/>
</dbReference>
<sequence>MKTTQELLLELLKHGKSQHEISRQTKVGQATISRIANGHIQSPFARCHAKILDYYELVKETL</sequence>
<dbReference type="InterPro" id="IPR010982">
    <property type="entry name" value="Lambda_DNA-bd_dom_sf"/>
</dbReference>
<dbReference type="AlphaFoldDB" id="V9H6A1"/>
<dbReference type="RefSeq" id="WP_002641558.1">
    <property type="nucleotide sequence ID" value="NZ_CP019448.1"/>
</dbReference>
<protein>
    <recommendedName>
        <fullName evidence="1">HTH cro/C1-type domain-containing protein</fullName>
    </recommendedName>
</protein>
<dbReference type="Gene3D" id="1.10.1270.10">
    <property type="entry name" value="TrpR-like"/>
    <property type="match status" value="1"/>
</dbReference>
<reference evidence="2 3" key="1">
    <citation type="submission" date="2010-03" db="EMBL/GenBank/DDBJ databases">
        <authorList>
            <consortium name="The Broad Institute Genome Sequencing Platform"/>
            <person name="Ward D."/>
            <person name="Earl A."/>
            <person name="Feldgarden M."/>
            <person name="Gevers D."/>
            <person name="Young S."/>
            <person name="Zeng Q."/>
            <person name="Koehrsen M."/>
            <person name="Alvarado L."/>
            <person name="Berlin A.M."/>
            <person name="Borenstein D."/>
            <person name="Chapman S.B."/>
            <person name="Chen Z."/>
            <person name="Engels R."/>
            <person name="Freedman E."/>
            <person name="Gellesch M."/>
            <person name="Goldberg J."/>
            <person name="Griggs A."/>
            <person name="Gujja S."/>
            <person name="Heilman E.R."/>
            <person name="Heiman D.I."/>
            <person name="Hepburn T.A."/>
            <person name="Howarth C."/>
            <person name="Jen D."/>
            <person name="Larson L."/>
            <person name="Mehta T."/>
            <person name="Park D."/>
            <person name="Pearson M."/>
            <person name="Richards J."/>
            <person name="Roberts A."/>
            <person name="Saif S."/>
            <person name="Shea T.D."/>
            <person name="Shenoy N."/>
            <person name="Sisk P."/>
            <person name="Stolte C."/>
            <person name="Sykes S.N."/>
            <person name="Walk T."/>
            <person name="White J."/>
            <person name="Yandava C."/>
            <person name="Izard J."/>
            <person name="Baranova O.V."/>
            <person name="Blanton J.M."/>
            <person name="Tanner A.C."/>
            <person name="Dewhirst F."/>
            <person name="Haas B."/>
            <person name="Nusbaum C."/>
            <person name="Birren B."/>
        </authorList>
    </citation>
    <scope>NUCLEOTIDE SEQUENCE [LARGE SCALE GENOMIC DNA]</scope>
    <source>
        <strain evidence="2 3">ATCC 29453</strain>
    </source>
</reference>
<gene>
    <name evidence="2" type="ORF">HMPREF9021_00775</name>
</gene>
<proteinExistence type="predicted"/>
<dbReference type="InterPro" id="IPR038116">
    <property type="entry name" value="TrpR-like_sf"/>
</dbReference>
<feature type="domain" description="HTH cro/C1-type" evidence="1">
    <location>
        <begin position="11"/>
        <end position="40"/>
    </location>
</feature>
<dbReference type="GO" id="GO:0003677">
    <property type="term" value="F:DNA binding"/>
    <property type="evidence" value="ECO:0007669"/>
    <property type="project" value="InterPro"/>
</dbReference>
<dbReference type="OrthoDB" id="9791537at2"/>
<organism evidence="2 3">
    <name type="scientific">Simonsiella muelleri ATCC 29453</name>
    <dbReference type="NCBI Taxonomy" id="641147"/>
    <lineage>
        <taxon>Bacteria</taxon>
        <taxon>Pseudomonadati</taxon>
        <taxon>Pseudomonadota</taxon>
        <taxon>Betaproteobacteria</taxon>
        <taxon>Neisseriales</taxon>
        <taxon>Neisseriaceae</taxon>
        <taxon>Simonsiella</taxon>
    </lineage>
</organism>
<comment type="caution">
    <text evidence="2">The sequence shown here is derived from an EMBL/GenBank/DDBJ whole genome shotgun (WGS) entry which is preliminary data.</text>
</comment>
<dbReference type="KEGG" id="smur:BWP33_09410"/>
<evidence type="ECO:0000313" key="3">
    <source>
        <dbReference type="Proteomes" id="UP000017813"/>
    </source>
</evidence>
<dbReference type="Proteomes" id="UP000017813">
    <property type="component" value="Unassembled WGS sequence"/>
</dbReference>
<dbReference type="SUPFAM" id="SSF47413">
    <property type="entry name" value="lambda repressor-like DNA-binding domains"/>
    <property type="match status" value="1"/>
</dbReference>
<dbReference type="Pfam" id="PF01381">
    <property type="entry name" value="HTH_3"/>
    <property type="match status" value="1"/>
</dbReference>
<name>V9H6A1_9NEIS</name>
<dbReference type="InterPro" id="IPR001387">
    <property type="entry name" value="Cro/C1-type_HTH"/>
</dbReference>
<dbReference type="EMBL" id="ADCY02000014">
    <property type="protein sequence ID" value="EFG31505.1"/>
    <property type="molecule type" value="Genomic_DNA"/>
</dbReference>
<dbReference type="STRING" id="641147.HMPREF9021_00775"/>
<dbReference type="HOGENOM" id="CLU_2901814_0_0_4"/>
<reference evidence="2 3" key="2">
    <citation type="submission" date="2011-10" db="EMBL/GenBank/DDBJ databases">
        <title>The Genome Sequence of Simonsiella muelleri ATCC 29453.</title>
        <authorList>
            <consortium name="The Broad Institute Genome Sequencing Platform"/>
            <consortium name="The Broad Institute Genome Sequencing Center for Infectious Disease"/>
            <person name="Earl A."/>
            <person name="Ward D."/>
            <person name="Feldgarden M."/>
            <person name="Gevers D."/>
            <person name="Izard J."/>
            <person name="Baranova O.V."/>
            <person name="Blanton J.M."/>
            <person name="Tanner A.C."/>
            <person name="Dewhirst F."/>
            <person name="Young S.K."/>
            <person name="Zeng Q."/>
            <person name="Gargeya S."/>
            <person name="Fitzgerald M."/>
            <person name="Haas B."/>
            <person name="Abouelleil A."/>
            <person name="Alvarado L."/>
            <person name="Arachchi H.M."/>
            <person name="Berlin A."/>
            <person name="Brown A."/>
            <person name="Chapman S.B."/>
            <person name="Chen Z."/>
            <person name="Dunbar C."/>
            <person name="Freedman E."/>
            <person name="Gearin G."/>
            <person name="Goldberg J."/>
            <person name="Griggs A."/>
            <person name="Gujja S."/>
            <person name="Heiman D."/>
            <person name="Howarth C."/>
            <person name="Larson L."/>
            <person name="Lui A."/>
            <person name="MacDonald P.J.P."/>
            <person name="Montmayeur A."/>
            <person name="Murphy C."/>
            <person name="Neiman D."/>
            <person name="Pearson M."/>
            <person name="Priest M."/>
            <person name="Roberts A."/>
            <person name="Saif S."/>
            <person name="Shea T."/>
            <person name="Shenoy N."/>
            <person name="Sisk P."/>
            <person name="Stolte C."/>
            <person name="Sykes S."/>
            <person name="Wortman J."/>
            <person name="Nusbaum C."/>
            <person name="Birren B."/>
        </authorList>
    </citation>
    <scope>NUCLEOTIDE SEQUENCE [LARGE SCALE GENOMIC DNA]</scope>
    <source>
        <strain evidence="2 3">ATCC 29453</strain>
    </source>
</reference>